<gene>
    <name evidence="1" type="ORF">HMPREF1534_02234</name>
</gene>
<organism evidence="1 2">
    <name type="scientific">Phocaeicola massiliensis B84634 = Timone 84634 = DSM 17679 = JCM 13223</name>
    <dbReference type="NCBI Taxonomy" id="1121098"/>
    <lineage>
        <taxon>Bacteria</taxon>
        <taxon>Pseudomonadati</taxon>
        <taxon>Bacteroidota</taxon>
        <taxon>Bacteroidia</taxon>
        <taxon>Bacteroidales</taxon>
        <taxon>Bacteroidaceae</taxon>
        <taxon>Phocaeicola</taxon>
    </lineage>
</organism>
<reference evidence="1 2" key="1">
    <citation type="submission" date="2013-04" db="EMBL/GenBank/DDBJ databases">
        <title>The Genome Sequence of Bacteroides massiliensis DSM 17679.</title>
        <authorList>
            <consortium name="The Broad Institute Genomics Platform"/>
            <person name="Earl A."/>
            <person name="Ward D."/>
            <person name="Feldgarden M."/>
            <person name="Gevers D."/>
            <person name="Martens E."/>
            <person name="Fenner L."/>
            <person name="Roux V."/>
            <person name="Mallet M.N."/>
            <person name="Raoult D."/>
            <person name="Walker B."/>
            <person name="Young S."/>
            <person name="Zeng Q."/>
            <person name="Gargeya S."/>
            <person name="Fitzgerald M."/>
            <person name="Haas B."/>
            <person name="Abouelleil A."/>
            <person name="Allen A.W."/>
            <person name="Alvarado L."/>
            <person name="Arachchi H.M."/>
            <person name="Berlin A.M."/>
            <person name="Chapman S.B."/>
            <person name="Gainer-Dewar J."/>
            <person name="Goldberg J."/>
            <person name="Griggs A."/>
            <person name="Gujja S."/>
            <person name="Hansen M."/>
            <person name="Howarth C."/>
            <person name="Imamovic A."/>
            <person name="Ireland A."/>
            <person name="Larimer J."/>
            <person name="McCowan C."/>
            <person name="Murphy C."/>
            <person name="Pearson M."/>
            <person name="Poon T.W."/>
            <person name="Priest M."/>
            <person name="Roberts A."/>
            <person name="Saif S."/>
            <person name="Shea T."/>
            <person name="Sisk P."/>
            <person name="Sykes S."/>
            <person name="Wortman J."/>
            <person name="Nusbaum C."/>
            <person name="Birren B."/>
        </authorList>
    </citation>
    <scope>NUCLEOTIDE SEQUENCE [LARGE SCALE GENOMIC DNA]</scope>
    <source>
        <strain evidence="2">B84634 / Timone 84634 / DSM 17679 / JCM 13223</strain>
    </source>
</reference>
<name>U6RF49_9BACT</name>
<accession>U6RF49</accession>
<sequence length="49" mass="5741">MFFFAFVINLSVFLQFHFIAFAILVTHVFSPVQFASDIYLDTFGFHFSI</sequence>
<protein>
    <submittedName>
        <fullName evidence="1">Uncharacterized protein</fullName>
    </submittedName>
</protein>
<comment type="caution">
    <text evidence="1">The sequence shown here is derived from an EMBL/GenBank/DDBJ whole genome shotgun (WGS) entry which is preliminary data.</text>
</comment>
<keyword evidence="2" id="KW-1185">Reference proteome</keyword>
<dbReference type="AlphaFoldDB" id="U6RF49"/>
<dbReference type="EMBL" id="AQHY01000026">
    <property type="protein sequence ID" value="EOA54356.1"/>
    <property type="molecule type" value="Genomic_DNA"/>
</dbReference>
<dbReference type="HOGENOM" id="CLU_3132357_0_0_10"/>
<proteinExistence type="predicted"/>
<dbReference type="Proteomes" id="UP000017831">
    <property type="component" value="Unassembled WGS sequence"/>
</dbReference>
<evidence type="ECO:0000313" key="1">
    <source>
        <dbReference type="EMBL" id="EOA54356.1"/>
    </source>
</evidence>
<evidence type="ECO:0000313" key="2">
    <source>
        <dbReference type="Proteomes" id="UP000017831"/>
    </source>
</evidence>